<organism evidence="2 3">
    <name type="scientific">Calocera cornea HHB12733</name>
    <dbReference type="NCBI Taxonomy" id="1353952"/>
    <lineage>
        <taxon>Eukaryota</taxon>
        <taxon>Fungi</taxon>
        <taxon>Dikarya</taxon>
        <taxon>Basidiomycota</taxon>
        <taxon>Agaricomycotina</taxon>
        <taxon>Dacrymycetes</taxon>
        <taxon>Dacrymycetales</taxon>
        <taxon>Dacrymycetaceae</taxon>
        <taxon>Calocera</taxon>
    </lineage>
</organism>
<evidence type="ECO:0000313" key="2">
    <source>
        <dbReference type="EMBL" id="KZT60445.1"/>
    </source>
</evidence>
<dbReference type="InParanoid" id="A0A165IE01"/>
<reference evidence="2 3" key="1">
    <citation type="journal article" date="2016" name="Mol. Biol. Evol.">
        <title>Comparative Genomics of Early-Diverging Mushroom-Forming Fungi Provides Insights into the Origins of Lignocellulose Decay Capabilities.</title>
        <authorList>
            <person name="Nagy L.G."/>
            <person name="Riley R."/>
            <person name="Tritt A."/>
            <person name="Adam C."/>
            <person name="Daum C."/>
            <person name="Floudas D."/>
            <person name="Sun H."/>
            <person name="Yadav J.S."/>
            <person name="Pangilinan J."/>
            <person name="Larsson K.H."/>
            <person name="Matsuura K."/>
            <person name="Barry K."/>
            <person name="Labutti K."/>
            <person name="Kuo R."/>
            <person name="Ohm R.A."/>
            <person name="Bhattacharya S.S."/>
            <person name="Shirouzu T."/>
            <person name="Yoshinaga Y."/>
            <person name="Martin F.M."/>
            <person name="Grigoriev I.V."/>
            <person name="Hibbett D.S."/>
        </authorList>
    </citation>
    <scope>NUCLEOTIDE SEQUENCE [LARGE SCALE GENOMIC DNA]</scope>
    <source>
        <strain evidence="2 3">HHB12733</strain>
    </source>
</reference>
<gene>
    <name evidence="2" type="ORF">CALCODRAFT_119086</name>
</gene>
<dbReference type="AlphaFoldDB" id="A0A165IE01"/>
<dbReference type="Proteomes" id="UP000076842">
    <property type="component" value="Unassembled WGS sequence"/>
</dbReference>
<name>A0A165IE01_9BASI</name>
<dbReference type="EMBL" id="KV423931">
    <property type="protein sequence ID" value="KZT60445.1"/>
    <property type="molecule type" value="Genomic_DNA"/>
</dbReference>
<proteinExistence type="predicted"/>
<protein>
    <submittedName>
        <fullName evidence="2">Uncharacterized protein</fullName>
    </submittedName>
</protein>
<accession>A0A165IE01</accession>
<feature type="region of interest" description="Disordered" evidence="1">
    <location>
        <begin position="22"/>
        <end position="47"/>
    </location>
</feature>
<keyword evidence="3" id="KW-1185">Reference proteome</keyword>
<sequence length="173" mass="19000">MICQRCASESRSLTLDWPPSRRRMHHVAASSKAQTLSRHHPRPETVPKLEKTVPKLDSAHDWGNRAVVSDIVGVDVLCRDWPSTRASVHPCGYWSRGQRSRQGAVAETINGAGEILVHVRFGVVDVAGKEVSMSLFCGEIVEAVVERHMQTASVVGRDGGHGVKFVVDRSSKL</sequence>
<evidence type="ECO:0000256" key="1">
    <source>
        <dbReference type="SAM" id="MobiDB-lite"/>
    </source>
</evidence>
<evidence type="ECO:0000313" key="3">
    <source>
        <dbReference type="Proteomes" id="UP000076842"/>
    </source>
</evidence>